<dbReference type="Proteomes" id="UP000657372">
    <property type="component" value="Unassembled WGS sequence"/>
</dbReference>
<keyword evidence="1" id="KW-0805">Transcription regulation</keyword>
<reference evidence="6 7" key="1">
    <citation type="submission" date="2020-11" db="EMBL/GenBank/DDBJ databases">
        <title>WGS of Herminiimonas contaminans strain Marseille-Q4544 isolated from planarians Schmidtea mediterranea.</title>
        <authorList>
            <person name="Kangale L."/>
        </authorList>
    </citation>
    <scope>NUCLEOTIDE SEQUENCE [LARGE SCALE GENOMIC DNA]</scope>
    <source>
        <strain evidence="6 7">Marseille-Q4544</strain>
    </source>
</reference>
<dbReference type="Pfam" id="PF00392">
    <property type="entry name" value="GntR"/>
    <property type="match status" value="1"/>
</dbReference>
<evidence type="ECO:0000256" key="4">
    <source>
        <dbReference type="SAM" id="MobiDB-lite"/>
    </source>
</evidence>
<evidence type="ECO:0000256" key="2">
    <source>
        <dbReference type="ARBA" id="ARBA00023125"/>
    </source>
</evidence>
<accession>A0ABS0ETM5</accession>
<dbReference type="Gene3D" id="1.10.10.10">
    <property type="entry name" value="Winged helix-like DNA-binding domain superfamily/Winged helix DNA-binding domain"/>
    <property type="match status" value="1"/>
</dbReference>
<evidence type="ECO:0000256" key="3">
    <source>
        <dbReference type="ARBA" id="ARBA00023163"/>
    </source>
</evidence>
<dbReference type="Pfam" id="PF07729">
    <property type="entry name" value="FCD"/>
    <property type="match status" value="1"/>
</dbReference>
<evidence type="ECO:0000313" key="6">
    <source>
        <dbReference type="EMBL" id="MBF8178099.1"/>
    </source>
</evidence>
<sequence>MATNRIAVKPVSIGPELKPTRQPLPSPRPSVASSSERAYLRIEEAIVTMEIQPGTDVNEAFLSDVAGFGRTPVREAVRKLCFEHLLVVKPKRGIFVTEVDPVAQLRLLEVRREIDRLVFRHAARRATPEQRRQFALLGDNFRRASAANDKMLFIRNDKEFNELCLNCARNEFLTDSLRSIQGLSRRFWFCHYNSFDYLSVTALLHAGVAEAIAYGNVNLVSEATERLVDSAEALARKVAAQQGVLDEHDAIAADPSAH</sequence>
<dbReference type="SMART" id="SM00345">
    <property type="entry name" value="HTH_GNTR"/>
    <property type="match status" value="1"/>
</dbReference>
<protein>
    <submittedName>
        <fullName evidence="6">GntR family transcriptional regulator</fullName>
    </submittedName>
</protein>
<dbReference type="RefSeq" id="WP_195875600.1">
    <property type="nucleotide sequence ID" value="NZ_JADOEL010000007.1"/>
</dbReference>
<dbReference type="InterPro" id="IPR011711">
    <property type="entry name" value="GntR_C"/>
</dbReference>
<organism evidence="6 7">
    <name type="scientific">Herminiimonas contaminans</name>
    <dbReference type="NCBI Taxonomy" id="1111140"/>
    <lineage>
        <taxon>Bacteria</taxon>
        <taxon>Pseudomonadati</taxon>
        <taxon>Pseudomonadota</taxon>
        <taxon>Betaproteobacteria</taxon>
        <taxon>Burkholderiales</taxon>
        <taxon>Oxalobacteraceae</taxon>
        <taxon>Herminiimonas</taxon>
    </lineage>
</organism>
<dbReference type="PANTHER" id="PTHR43537">
    <property type="entry name" value="TRANSCRIPTIONAL REGULATOR, GNTR FAMILY"/>
    <property type="match status" value="1"/>
</dbReference>
<dbReference type="InterPro" id="IPR000524">
    <property type="entry name" value="Tscrpt_reg_HTH_GntR"/>
</dbReference>
<feature type="domain" description="HTH gntR-type" evidence="5">
    <location>
        <begin position="32"/>
        <end position="99"/>
    </location>
</feature>
<feature type="region of interest" description="Disordered" evidence="4">
    <location>
        <begin position="15"/>
        <end position="36"/>
    </location>
</feature>
<evidence type="ECO:0000259" key="5">
    <source>
        <dbReference type="PROSITE" id="PS50949"/>
    </source>
</evidence>
<proteinExistence type="predicted"/>
<keyword evidence="3" id="KW-0804">Transcription</keyword>
<dbReference type="InterPro" id="IPR036390">
    <property type="entry name" value="WH_DNA-bd_sf"/>
</dbReference>
<keyword evidence="7" id="KW-1185">Reference proteome</keyword>
<evidence type="ECO:0000313" key="7">
    <source>
        <dbReference type="Proteomes" id="UP000657372"/>
    </source>
</evidence>
<keyword evidence="2" id="KW-0238">DNA-binding</keyword>
<evidence type="ECO:0000256" key="1">
    <source>
        <dbReference type="ARBA" id="ARBA00023015"/>
    </source>
</evidence>
<dbReference type="Gene3D" id="1.20.120.530">
    <property type="entry name" value="GntR ligand-binding domain-like"/>
    <property type="match status" value="1"/>
</dbReference>
<dbReference type="SMART" id="SM00895">
    <property type="entry name" value="FCD"/>
    <property type="match status" value="1"/>
</dbReference>
<dbReference type="PROSITE" id="PS50949">
    <property type="entry name" value="HTH_GNTR"/>
    <property type="match status" value="1"/>
</dbReference>
<comment type="caution">
    <text evidence="6">The sequence shown here is derived from an EMBL/GenBank/DDBJ whole genome shotgun (WGS) entry which is preliminary data.</text>
</comment>
<dbReference type="SUPFAM" id="SSF48008">
    <property type="entry name" value="GntR ligand-binding domain-like"/>
    <property type="match status" value="1"/>
</dbReference>
<dbReference type="EMBL" id="JADOEL010000007">
    <property type="protein sequence ID" value="MBF8178099.1"/>
    <property type="molecule type" value="Genomic_DNA"/>
</dbReference>
<gene>
    <name evidence="6" type="ORF">IXC47_10435</name>
</gene>
<name>A0ABS0ETM5_9BURK</name>
<dbReference type="InterPro" id="IPR008920">
    <property type="entry name" value="TF_FadR/GntR_C"/>
</dbReference>
<dbReference type="SUPFAM" id="SSF46785">
    <property type="entry name" value="Winged helix' DNA-binding domain"/>
    <property type="match status" value="1"/>
</dbReference>
<dbReference type="PANTHER" id="PTHR43537:SF45">
    <property type="entry name" value="GNTR FAMILY REGULATORY PROTEIN"/>
    <property type="match status" value="1"/>
</dbReference>
<dbReference type="InterPro" id="IPR036388">
    <property type="entry name" value="WH-like_DNA-bd_sf"/>
</dbReference>